<accession>A0A1U9QMG6</accession>
<keyword evidence="2" id="KW-1185">Reference proteome</keyword>
<reference evidence="1 2" key="1">
    <citation type="submission" date="2016-11" db="EMBL/GenBank/DDBJ databases">
        <title>Complete genome sequence of Streptomyces niveus SCSIO 3406.</title>
        <authorList>
            <person name="Zhu Q."/>
            <person name="Cheng W."/>
            <person name="Song Y."/>
            <person name="Li Q."/>
            <person name="Ju J."/>
        </authorList>
    </citation>
    <scope>NUCLEOTIDE SEQUENCE [LARGE SCALE GENOMIC DNA]</scope>
    <source>
        <strain evidence="1 2">SCSIO 3406</strain>
    </source>
</reference>
<gene>
    <name evidence="1" type="ORF">BBN63_03050</name>
</gene>
<evidence type="ECO:0000313" key="1">
    <source>
        <dbReference type="EMBL" id="AQU65380.1"/>
    </source>
</evidence>
<dbReference type="KEGG" id="snw:BBN63_03050"/>
<proteinExistence type="predicted"/>
<dbReference type="AlphaFoldDB" id="A0A1U9QMG6"/>
<dbReference type="OrthoDB" id="3541237at2"/>
<evidence type="ECO:0000313" key="2">
    <source>
        <dbReference type="Proteomes" id="UP000189677"/>
    </source>
</evidence>
<organism evidence="1 2">
    <name type="scientific">Streptomyces niveus</name>
    <name type="common">Streptomyces spheroides</name>
    <dbReference type="NCBI Taxonomy" id="193462"/>
    <lineage>
        <taxon>Bacteria</taxon>
        <taxon>Bacillati</taxon>
        <taxon>Actinomycetota</taxon>
        <taxon>Actinomycetes</taxon>
        <taxon>Kitasatosporales</taxon>
        <taxon>Streptomycetaceae</taxon>
        <taxon>Streptomyces</taxon>
    </lineage>
</organism>
<dbReference type="Proteomes" id="UP000189677">
    <property type="component" value="Chromosome"/>
</dbReference>
<dbReference type="RefSeq" id="WP_159392380.1">
    <property type="nucleotide sequence ID" value="NZ_CP018047.1"/>
</dbReference>
<name>A0A1U9QMG6_STRNV</name>
<dbReference type="EMBL" id="CP018047">
    <property type="protein sequence ID" value="AQU65380.1"/>
    <property type="molecule type" value="Genomic_DNA"/>
</dbReference>
<evidence type="ECO:0008006" key="3">
    <source>
        <dbReference type="Google" id="ProtNLM"/>
    </source>
</evidence>
<sequence length="200" mass="21236">MAKQGAFKSSALGRILIALTMTFFVCVTTMSTAGASAGTASDNPDFTAQARGLGLTGAQARSLQSRADDYLAKTGGTQVSVNEIRVKAGAVLTLALPGEKYARNLDGKAGANSAQAYACPYGSLCAYSLRNYEGDAFDIRCTYISMPWSGNGSWHNNQVTGRKAFFYDSNFNLGWTSPGASSWDADAPWGWVYWLSATAC</sequence>
<protein>
    <recommendedName>
        <fullName evidence="3">Peptidase inhibitor family I36 protein</fullName>
    </recommendedName>
</protein>